<keyword evidence="1" id="KW-0472">Membrane</keyword>
<evidence type="ECO:0000256" key="1">
    <source>
        <dbReference type="SAM" id="Phobius"/>
    </source>
</evidence>
<feature type="transmembrane region" description="Helical" evidence="1">
    <location>
        <begin position="96"/>
        <end position="119"/>
    </location>
</feature>
<organism evidence="2 3">
    <name type="scientific">Microcystis flos-aquae Mf_WU_F_19750830_S460</name>
    <dbReference type="NCBI Taxonomy" id="2486237"/>
    <lineage>
        <taxon>Bacteria</taxon>
        <taxon>Bacillati</taxon>
        <taxon>Cyanobacteriota</taxon>
        <taxon>Cyanophyceae</taxon>
        <taxon>Oscillatoriophycideae</taxon>
        <taxon>Chroococcales</taxon>
        <taxon>Microcystaceae</taxon>
        <taxon>Microcystis</taxon>
    </lineage>
</organism>
<comment type="caution">
    <text evidence="2">The sequence shown here is derived from an EMBL/GenBank/DDBJ whole genome shotgun (WGS) entry which is preliminary data.</text>
</comment>
<keyword evidence="1" id="KW-0812">Transmembrane</keyword>
<evidence type="ECO:0000313" key="2">
    <source>
        <dbReference type="EMBL" id="TRV22319.1"/>
    </source>
</evidence>
<gene>
    <name evidence="2" type="ORF">EWV40_10305</name>
</gene>
<name>A0A552LQ26_9CHRO</name>
<keyword evidence="1" id="KW-1133">Transmembrane helix</keyword>
<feature type="transmembrane region" description="Helical" evidence="1">
    <location>
        <begin position="63"/>
        <end position="84"/>
    </location>
</feature>
<evidence type="ECO:0000313" key="3">
    <source>
        <dbReference type="Proteomes" id="UP000320730"/>
    </source>
</evidence>
<sequence>MMIFFKHFQKLTRYEFPTVLVQIVVIISCCATCANYLSKINYTYLTPPLPLASCLLPFFTRKFILHDYLTTSLTEIVMLILLNFPQSVVTMKNLPLVYLIIFLFLLCPLATLIITLLLTNVLLLPKLKQDGQIFCLAFTSLACALIACFF</sequence>
<accession>A0A552LQ26</accession>
<dbReference type="PROSITE" id="PS51257">
    <property type="entry name" value="PROKAR_LIPOPROTEIN"/>
    <property type="match status" value="1"/>
</dbReference>
<dbReference type="AlphaFoldDB" id="A0A552LQ26"/>
<proteinExistence type="predicted"/>
<dbReference type="Proteomes" id="UP000320730">
    <property type="component" value="Unassembled WGS sequence"/>
</dbReference>
<dbReference type="EMBL" id="SFAN01000084">
    <property type="protein sequence ID" value="TRV22319.1"/>
    <property type="molecule type" value="Genomic_DNA"/>
</dbReference>
<feature type="transmembrane region" description="Helical" evidence="1">
    <location>
        <begin position="20"/>
        <end position="38"/>
    </location>
</feature>
<reference evidence="2 3" key="1">
    <citation type="submission" date="2019-01" db="EMBL/GenBank/DDBJ databases">
        <title>Coherence of Microcystis species and biogeography revealed through population genomics.</title>
        <authorList>
            <person name="Perez-Carrascal O.M."/>
            <person name="Terrat Y."/>
            <person name="Giani A."/>
            <person name="Fortin N."/>
            <person name="Tromas N."/>
            <person name="Shapiro B.J."/>
        </authorList>
    </citation>
    <scope>NUCLEOTIDE SEQUENCE [LARGE SCALE GENOMIC DNA]</scope>
    <source>
        <strain evidence="2">Mf_WU_F_19750830_S460</strain>
    </source>
</reference>
<feature type="transmembrane region" description="Helical" evidence="1">
    <location>
        <begin position="131"/>
        <end position="149"/>
    </location>
</feature>
<protein>
    <submittedName>
        <fullName evidence="2">Uncharacterized protein</fullName>
    </submittedName>
</protein>